<proteinExistence type="predicted"/>
<sequence>MPKKQEKDTDELLHELKREENVAHFIEMNEEHLQKMPLHDYLAQLLSQKNRTKSDVIRASGLEATYAYHIFSGDKNPSRAKILALALALGLDLKETSRLLHAAHLPQLYAKKSWDSVLIFALTHKKSVMETNLLLDKLGESPLLG</sequence>
<dbReference type="EMBL" id="CP002637">
    <property type="protein sequence ID" value="AEC00506.1"/>
    <property type="molecule type" value="Genomic_DNA"/>
</dbReference>
<evidence type="ECO:0000313" key="3">
    <source>
        <dbReference type="Proteomes" id="UP000003505"/>
    </source>
</evidence>
<evidence type="ECO:0000313" key="4">
    <source>
        <dbReference type="Proteomes" id="UP000011124"/>
    </source>
</evidence>
<dbReference type="InterPro" id="IPR010982">
    <property type="entry name" value="Lambda_DNA-bd_dom_sf"/>
</dbReference>
<reference evidence="1 4" key="2">
    <citation type="submission" date="2011-04" db="EMBL/GenBank/DDBJ databases">
        <title>The complete genome of Selenomonas sputigena DSM 20758.</title>
        <authorList>
            <consortium name="US DOE Joint Genome Institute (JGI-PGF)"/>
            <person name="Lucas S."/>
            <person name="Copeland A."/>
            <person name="Lapidus A."/>
            <person name="Bruce D."/>
            <person name="Goodwin L."/>
            <person name="Pitluck S."/>
            <person name="Peters L."/>
            <person name="Kyrpides N."/>
            <person name="Mavromatis K."/>
            <person name="Ivanova N."/>
            <person name="Ovchinnikova G."/>
            <person name="Teshima H."/>
            <person name="Detter J.C."/>
            <person name="Tapia R."/>
            <person name="Han C."/>
            <person name="Land M."/>
            <person name="Hauser L."/>
            <person name="Markowitz V."/>
            <person name="Cheng J.-F."/>
            <person name="Hugenholtz P."/>
            <person name="Woyke T."/>
            <person name="Wu D."/>
            <person name="Gronow S."/>
            <person name="Wellnitz S."/>
            <person name="Schneider S."/>
            <person name="Klenk H.-P."/>
            <person name="Eisen J.A."/>
        </authorList>
    </citation>
    <scope>NUCLEOTIDE SEQUENCE [LARGE SCALE GENOMIC DNA]</scope>
    <source>
        <strain evidence="1">ATCC 35185</strain>
        <strain evidence="4">ATCC 35185 / DSM 20758 / VPI D19B-28</strain>
    </source>
</reference>
<dbReference type="eggNOG" id="ENOG5032ZVG">
    <property type="taxonomic scope" value="Bacteria"/>
</dbReference>
<dbReference type="SUPFAM" id="SSF47413">
    <property type="entry name" value="lambda repressor-like DNA-binding domains"/>
    <property type="match status" value="1"/>
</dbReference>
<dbReference type="Proteomes" id="UP000003505">
    <property type="component" value="Unassembled WGS sequence"/>
</dbReference>
<dbReference type="Proteomes" id="UP000011124">
    <property type="component" value="Chromosome"/>
</dbReference>
<accession>C9LT60</accession>
<keyword evidence="4" id="KW-1185">Reference proteome</keyword>
<reference evidence="2 3" key="1">
    <citation type="submission" date="2009-09" db="EMBL/GenBank/DDBJ databases">
        <authorList>
            <person name="Weinstock G."/>
            <person name="Sodergren E."/>
            <person name="Clifton S."/>
            <person name="Fulton L."/>
            <person name="Fulton B."/>
            <person name="Courtney L."/>
            <person name="Fronick C."/>
            <person name="Harrison M."/>
            <person name="Strong C."/>
            <person name="Farmer C."/>
            <person name="Delahaunty K."/>
            <person name="Markovic C."/>
            <person name="Hall O."/>
            <person name="Minx P."/>
            <person name="Tomlinson C."/>
            <person name="Mitreva M."/>
            <person name="Nelson J."/>
            <person name="Hou S."/>
            <person name="Wollam A."/>
            <person name="Pepin K.H."/>
            <person name="Johnson M."/>
            <person name="Bhonagiri V."/>
            <person name="Nash W.E."/>
            <person name="Warren W."/>
            <person name="Chinwalla A."/>
            <person name="Mardis E.R."/>
            <person name="Wilson R.K."/>
        </authorList>
    </citation>
    <scope>NUCLEOTIDE SEQUENCE [LARGE SCALE GENOMIC DNA]</scope>
    <source>
        <strain evidence="2">ATCC 35185</strain>
        <strain evidence="3">ATCC 35185 / DSM 20758 / VPI D19B-28</strain>
    </source>
</reference>
<dbReference type="EMBL" id="ACKP02000012">
    <property type="protein sequence ID" value="EEX77907.1"/>
    <property type="molecule type" value="Genomic_DNA"/>
</dbReference>
<organism evidence="2 3">
    <name type="scientific">Selenomonas sputigena (strain ATCC 35185 / DSM 20758 / CCUG 44933 / VPI D19B-28)</name>
    <dbReference type="NCBI Taxonomy" id="546271"/>
    <lineage>
        <taxon>Bacteria</taxon>
        <taxon>Bacillati</taxon>
        <taxon>Bacillota</taxon>
        <taxon>Negativicutes</taxon>
        <taxon>Selenomonadales</taxon>
        <taxon>Selenomonadaceae</taxon>
        <taxon>Selenomonas</taxon>
    </lineage>
</organism>
<dbReference type="AlphaFoldDB" id="C9LT60"/>
<dbReference type="RefSeq" id="WP_006191581.1">
    <property type="nucleotide sequence ID" value="NC_015437.1"/>
</dbReference>
<gene>
    <name evidence="1" type="ordered locus">Selsp_1549</name>
    <name evidence="2" type="ORF">SELSPUOL_00641</name>
</gene>
<evidence type="ECO:0000313" key="2">
    <source>
        <dbReference type="EMBL" id="EEX77907.1"/>
    </source>
</evidence>
<dbReference type="HOGENOM" id="CLU_138399_0_0_9"/>
<protein>
    <submittedName>
        <fullName evidence="1">Helix-turn-helix domain protein</fullName>
    </submittedName>
</protein>
<dbReference type="KEGG" id="ssg:Selsp_1549"/>
<dbReference type="STRING" id="546271.Selsp_1549"/>
<evidence type="ECO:0000313" key="1">
    <source>
        <dbReference type="EMBL" id="AEC00506.1"/>
    </source>
</evidence>
<dbReference type="OrthoDB" id="3233490at2"/>
<name>C9LT60_SELS3</name>
<dbReference type="GO" id="GO:0003677">
    <property type="term" value="F:DNA binding"/>
    <property type="evidence" value="ECO:0007669"/>
    <property type="project" value="InterPro"/>
</dbReference>